<evidence type="ECO:0000256" key="2">
    <source>
        <dbReference type="SAM" id="SignalP"/>
    </source>
</evidence>
<accession>A0ABP3YIQ9</accession>
<evidence type="ECO:0008006" key="5">
    <source>
        <dbReference type="Google" id="ProtNLM"/>
    </source>
</evidence>
<feature type="signal peptide" evidence="2">
    <location>
        <begin position="1"/>
        <end position="37"/>
    </location>
</feature>
<dbReference type="RefSeq" id="WP_343944007.1">
    <property type="nucleotide sequence ID" value="NZ_BAAAHP010000154.1"/>
</dbReference>
<protein>
    <recommendedName>
        <fullName evidence="5">Pecanex-like protein 1</fullName>
    </recommendedName>
</protein>
<evidence type="ECO:0000256" key="1">
    <source>
        <dbReference type="SAM" id="MobiDB-lite"/>
    </source>
</evidence>
<evidence type="ECO:0000313" key="3">
    <source>
        <dbReference type="EMBL" id="GAA0895215.1"/>
    </source>
</evidence>
<sequence>MSPTSTTRYRSTLRKIALCGAALAVTLAPAACSTAYADDGHAGHTEVVEVGGVDAAEPDSEDAAAEGGDQNADENPDQNAGQEEEQNADAGAGDAAGGNEEDAAQEGENADVNVQDKGRGEKGNGKGNNGQGNGNNGNGNNGNGNGGNEDNNGLDVLGRDCSNSQLEPHDGFQEAPRCVDTAFGEVASEDKSPSLLITDSPQNVQAGEEFKISVSTRNLIRDRFLGAAAGGYYLESSFLDEEGIQRGHFHTACRMLESTGEAPDAAPEPEFFLATQDNGGGAAPDTVEITVSGMPTAGTAQCAVWAGDGSHRIPMMQRADQTPAFDAVRITVQ</sequence>
<gene>
    <name evidence="3" type="ORF">GCM10009559_50180</name>
</gene>
<dbReference type="Proteomes" id="UP001499967">
    <property type="component" value="Unassembled WGS sequence"/>
</dbReference>
<feature type="chain" id="PRO_5046138697" description="Pecanex-like protein 1" evidence="2">
    <location>
        <begin position="38"/>
        <end position="333"/>
    </location>
</feature>
<name>A0ABP3YIQ9_9PSEU</name>
<comment type="caution">
    <text evidence="3">The sequence shown here is derived from an EMBL/GenBank/DDBJ whole genome shotgun (WGS) entry which is preliminary data.</text>
</comment>
<evidence type="ECO:0000313" key="4">
    <source>
        <dbReference type="Proteomes" id="UP001499967"/>
    </source>
</evidence>
<keyword evidence="2" id="KW-0732">Signal</keyword>
<feature type="region of interest" description="Disordered" evidence="1">
    <location>
        <begin position="52"/>
        <end position="173"/>
    </location>
</feature>
<proteinExistence type="predicted"/>
<keyword evidence="4" id="KW-1185">Reference proteome</keyword>
<organism evidence="3 4">
    <name type="scientific">Pseudonocardia zijingensis</name>
    <dbReference type="NCBI Taxonomy" id="153376"/>
    <lineage>
        <taxon>Bacteria</taxon>
        <taxon>Bacillati</taxon>
        <taxon>Actinomycetota</taxon>
        <taxon>Actinomycetes</taxon>
        <taxon>Pseudonocardiales</taxon>
        <taxon>Pseudonocardiaceae</taxon>
        <taxon>Pseudonocardia</taxon>
    </lineage>
</organism>
<dbReference type="EMBL" id="BAAAHP010000154">
    <property type="protein sequence ID" value="GAA0895215.1"/>
    <property type="molecule type" value="Genomic_DNA"/>
</dbReference>
<reference evidence="4" key="1">
    <citation type="journal article" date="2019" name="Int. J. Syst. Evol. Microbiol.">
        <title>The Global Catalogue of Microorganisms (GCM) 10K type strain sequencing project: providing services to taxonomists for standard genome sequencing and annotation.</title>
        <authorList>
            <consortium name="The Broad Institute Genomics Platform"/>
            <consortium name="The Broad Institute Genome Sequencing Center for Infectious Disease"/>
            <person name="Wu L."/>
            <person name="Ma J."/>
        </authorList>
    </citation>
    <scope>NUCLEOTIDE SEQUENCE [LARGE SCALE GENOMIC DNA]</scope>
    <source>
        <strain evidence="4">JCM 11117</strain>
    </source>
</reference>
<feature type="compositionally biased region" description="Acidic residues" evidence="1">
    <location>
        <begin position="71"/>
        <end position="87"/>
    </location>
</feature>
<feature type="compositionally biased region" description="Acidic residues" evidence="1">
    <location>
        <begin position="99"/>
        <end position="109"/>
    </location>
</feature>
<feature type="compositionally biased region" description="Gly residues" evidence="1">
    <location>
        <begin position="125"/>
        <end position="147"/>
    </location>
</feature>
<feature type="compositionally biased region" description="Basic and acidic residues" evidence="1">
    <location>
        <begin position="114"/>
        <end position="124"/>
    </location>
</feature>